<name>A0A371CQY6_9APHY</name>
<dbReference type="AlphaFoldDB" id="A0A371CQY6"/>
<dbReference type="EMBL" id="KZ857478">
    <property type="protein sequence ID" value="RDX42695.1"/>
    <property type="molecule type" value="Genomic_DNA"/>
</dbReference>
<keyword evidence="2" id="KW-1185">Reference proteome</keyword>
<protein>
    <submittedName>
        <fullName evidence="1">Uncharacterized protein</fullName>
    </submittedName>
</protein>
<sequence>MSHAATLDDVALRMEDLCITQALPPPPSSSTLLSLRPPLSSLRTFLAPAVAATPRAHTPIAPFVIDPIMRYHPARQLVVSDVDTASGRVSLALRLPRHTTAFLRIAHAAALQDAALRAALPSGTHLPAHPPHAPFHHALVHLSTLPHQYPAP</sequence>
<evidence type="ECO:0000313" key="1">
    <source>
        <dbReference type="EMBL" id="RDX42695.1"/>
    </source>
</evidence>
<proteinExistence type="predicted"/>
<reference evidence="1 2" key="1">
    <citation type="journal article" date="2018" name="Biotechnol. Biofuels">
        <title>Integrative visual omics of the white-rot fungus Polyporus brumalis exposes the biotechnological potential of its oxidative enzymes for delignifying raw plant biomass.</title>
        <authorList>
            <person name="Miyauchi S."/>
            <person name="Rancon A."/>
            <person name="Drula E."/>
            <person name="Hage H."/>
            <person name="Chaduli D."/>
            <person name="Favel A."/>
            <person name="Grisel S."/>
            <person name="Henrissat B."/>
            <person name="Herpoel-Gimbert I."/>
            <person name="Ruiz-Duenas F.J."/>
            <person name="Chevret D."/>
            <person name="Hainaut M."/>
            <person name="Lin J."/>
            <person name="Wang M."/>
            <person name="Pangilinan J."/>
            <person name="Lipzen A."/>
            <person name="Lesage-Meessen L."/>
            <person name="Navarro D."/>
            <person name="Riley R."/>
            <person name="Grigoriev I.V."/>
            <person name="Zhou S."/>
            <person name="Raouche S."/>
            <person name="Rosso M.N."/>
        </authorList>
    </citation>
    <scope>NUCLEOTIDE SEQUENCE [LARGE SCALE GENOMIC DNA]</scope>
    <source>
        <strain evidence="1 2">BRFM 1820</strain>
    </source>
</reference>
<gene>
    <name evidence="1" type="ORF">OH76DRAFT_1488411</name>
</gene>
<evidence type="ECO:0000313" key="2">
    <source>
        <dbReference type="Proteomes" id="UP000256964"/>
    </source>
</evidence>
<dbReference type="Proteomes" id="UP000256964">
    <property type="component" value="Unassembled WGS sequence"/>
</dbReference>
<accession>A0A371CQY6</accession>
<organism evidence="1 2">
    <name type="scientific">Lentinus brumalis</name>
    <dbReference type="NCBI Taxonomy" id="2498619"/>
    <lineage>
        <taxon>Eukaryota</taxon>
        <taxon>Fungi</taxon>
        <taxon>Dikarya</taxon>
        <taxon>Basidiomycota</taxon>
        <taxon>Agaricomycotina</taxon>
        <taxon>Agaricomycetes</taxon>
        <taxon>Polyporales</taxon>
        <taxon>Polyporaceae</taxon>
        <taxon>Lentinus</taxon>
    </lineage>
</organism>